<evidence type="ECO:0000256" key="1">
    <source>
        <dbReference type="SAM" id="MobiDB-lite"/>
    </source>
</evidence>
<protein>
    <submittedName>
        <fullName evidence="3">Putative membrane protein YgcG</fullName>
    </submittedName>
</protein>
<organism evidence="3 4">
    <name type="scientific">Methylorubrum rhodinum</name>
    <dbReference type="NCBI Taxonomy" id="29428"/>
    <lineage>
        <taxon>Bacteria</taxon>
        <taxon>Pseudomonadati</taxon>
        <taxon>Pseudomonadota</taxon>
        <taxon>Alphaproteobacteria</taxon>
        <taxon>Hyphomicrobiales</taxon>
        <taxon>Methylobacteriaceae</taxon>
        <taxon>Methylorubrum</taxon>
    </lineage>
</organism>
<dbReference type="AlphaFoldDB" id="A0A840ZM12"/>
<dbReference type="EMBL" id="JACHOP010000020">
    <property type="protein sequence ID" value="MBB5759192.1"/>
    <property type="molecule type" value="Genomic_DNA"/>
</dbReference>
<dbReference type="Proteomes" id="UP000583454">
    <property type="component" value="Unassembled WGS sequence"/>
</dbReference>
<name>A0A840ZM12_9HYPH</name>
<keyword evidence="2" id="KW-0732">Signal</keyword>
<feature type="chain" id="PRO_5032440682" evidence="2">
    <location>
        <begin position="23"/>
        <end position="96"/>
    </location>
</feature>
<gene>
    <name evidence="3" type="ORF">HNR00_003921</name>
</gene>
<evidence type="ECO:0000313" key="3">
    <source>
        <dbReference type="EMBL" id="MBB5759192.1"/>
    </source>
</evidence>
<accession>A0A840ZM12</accession>
<feature type="compositionally biased region" description="Gly residues" evidence="1">
    <location>
        <begin position="85"/>
        <end position="96"/>
    </location>
</feature>
<comment type="caution">
    <text evidence="3">The sequence shown here is derived from an EMBL/GenBank/DDBJ whole genome shotgun (WGS) entry which is preliminary data.</text>
</comment>
<proteinExistence type="predicted"/>
<reference evidence="3 4" key="1">
    <citation type="submission" date="2020-08" db="EMBL/GenBank/DDBJ databases">
        <title>Genomic Encyclopedia of Type Strains, Phase IV (KMG-IV): sequencing the most valuable type-strain genomes for metagenomic binning, comparative biology and taxonomic classification.</title>
        <authorList>
            <person name="Goeker M."/>
        </authorList>
    </citation>
    <scope>NUCLEOTIDE SEQUENCE [LARGE SCALE GENOMIC DNA]</scope>
    <source>
        <strain evidence="3 4">DSM 2163</strain>
    </source>
</reference>
<feature type="region of interest" description="Disordered" evidence="1">
    <location>
        <begin position="24"/>
        <end position="96"/>
    </location>
</feature>
<dbReference type="RefSeq" id="WP_183572038.1">
    <property type="nucleotide sequence ID" value="NZ_JACHOP010000020.1"/>
</dbReference>
<evidence type="ECO:0000256" key="2">
    <source>
        <dbReference type="SAM" id="SignalP"/>
    </source>
</evidence>
<keyword evidence="4" id="KW-1185">Reference proteome</keyword>
<sequence>MRVSILAGTLALAAAGFTPALAQTTAPAAPPQAAPGAPVTSGQNNTGGDRNVTVPRGSTGADTVQTDSAAGGNAGQPSRAVPQGSAGGGSSSGGGN</sequence>
<feature type="signal peptide" evidence="2">
    <location>
        <begin position="1"/>
        <end position="22"/>
    </location>
</feature>
<evidence type="ECO:0000313" key="4">
    <source>
        <dbReference type="Proteomes" id="UP000583454"/>
    </source>
</evidence>